<organism evidence="1">
    <name type="scientific">Solanum chacoense</name>
    <name type="common">Chaco potato</name>
    <dbReference type="NCBI Taxonomy" id="4108"/>
    <lineage>
        <taxon>Eukaryota</taxon>
        <taxon>Viridiplantae</taxon>
        <taxon>Streptophyta</taxon>
        <taxon>Embryophyta</taxon>
        <taxon>Tracheophyta</taxon>
        <taxon>Spermatophyta</taxon>
        <taxon>Magnoliopsida</taxon>
        <taxon>eudicotyledons</taxon>
        <taxon>Gunneridae</taxon>
        <taxon>Pentapetalae</taxon>
        <taxon>asterids</taxon>
        <taxon>lamiids</taxon>
        <taxon>Solanales</taxon>
        <taxon>Solanaceae</taxon>
        <taxon>Solanoideae</taxon>
        <taxon>Solaneae</taxon>
        <taxon>Solanum</taxon>
    </lineage>
</organism>
<proteinExistence type="predicted"/>
<protein>
    <submittedName>
        <fullName evidence="1">Putative ovule protein</fullName>
    </submittedName>
</protein>
<name>A0A0V0IJL6_SOLCH</name>
<dbReference type="AlphaFoldDB" id="A0A0V0IJL6"/>
<sequence>MEVFTLDDESFCEYIVTLSSEKQITVQLWRIFVNFRGIAWVMPSKITHFLYSWEDAGIGVVGSDGWRIVPACIWWTIWKERNSRCFEDKAMKLIRLY</sequence>
<reference evidence="1" key="1">
    <citation type="submission" date="2015-12" db="EMBL/GenBank/DDBJ databases">
        <title>Gene expression during late stages of embryo sac development: a critical building block for successful pollen-pistil interactions.</title>
        <authorList>
            <person name="Liu Y."/>
            <person name="Joly V."/>
            <person name="Sabar M."/>
            <person name="Matton D.P."/>
        </authorList>
    </citation>
    <scope>NUCLEOTIDE SEQUENCE</scope>
</reference>
<accession>A0A0V0IJL6</accession>
<evidence type="ECO:0000313" key="1">
    <source>
        <dbReference type="EMBL" id="JAP32830.1"/>
    </source>
</evidence>
<dbReference type="EMBL" id="GEDG01005630">
    <property type="protein sequence ID" value="JAP32830.1"/>
    <property type="molecule type" value="Transcribed_RNA"/>
</dbReference>